<dbReference type="PROSITE" id="PS50222">
    <property type="entry name" value="EF_HAND_2"/>
    <property type="match status" value="2"/>
</dbReference>
<protein>
    <recommendedName>
        <fullName evidence="3">EF-hand domain-containing protein</fullName>
    </recommendedName>
</protein>
<dbReference type="PROSITE" id="PS00018">
    <property type="entry name" value="EF_HAND_1"/>
    <property type="match status" value="2"/>
</dbReference>
<feature type="signal peptide" evidence="2">
    <location>
        <begin position="1"/>
        <end position="17"/>
    </location>
</feature>
<evidence type="ECO:0000313" key="4">
    <source>
        <dbReference type="EMBL" id="CAL1543490.1"/>
    </source>
</evidence>
<organism evidence="4 5">
    <name type="scientific">Lymnaea stagnalis</name>
    <name type="common">Great pond snail</name>
    <name type="synonym">Helix stagnalis</name>
    <dbReference type="NCBI Taxonomy" id="6523"/>
    <lineage>
        <taxon>Eukaryota</taxon>
        <taxon>Metazoa</taxon>
        <taxon>Spiralia</taxon>
        <taxon>Lophotrochozoa</taxon>
        <taxon>Mollusca</taxon>
        <taxon>Gastropoda</taxon>
        <taxon>Heterobranchia</taxon>
        <taxon>Euthyneura</taxon>
        <taxon>Panpulmonata</taxon>
        <taxon>Hygrophila</taxon>
        <taxon>Lymnaeoidea</taxon>
        <taxon>Lymnaeidae</taxon>
        <taxon>Lymnaea</taxon>
    </lineage>
</organism>
<dbReference type="Pfam" id="PF13202">
    <property type="entry name" value="EF-hand_5"/>
    <property type="match status" value="1"/>
</dbReference>
<gene>
    <name evidence="4" type="ORF">GSLYS_00017024001</name>
</gene>
<evidence type="ECO:0000259" key="3">
    <source>
        <dbReference type="PROSITE" id="PS50222"/>
    </source>
</evidence>
<keyword evidence="1" id="KW-0106">Calcium</keyword>
<keyword evidence="5" id="KW-1185">Reference proteome</keyword>
<sequence length="144" mass="16146">MHFICVFLILVPTLTLAQTEDLSDLTHYREAKYTFQHIDKNGNGFLELEELTRSFDAFKVEPSDSGVTREHFVDLLDSEGTAVEVAGNLFDLYDSDDNGVLTDQDYNAMQEGLDSDGDGQVREAEYIRKFNEILTNAGANVVDV</sequence>
<name>A0AAV2I9L6_LYMST</name>
<dbReference type="GO" id="GO:0005509">
    <property type="term" value="F:calcium ion binding"/>
    <property type="evidence" value="ECO:0007669"/>
    <property type="project" value="InterPro"/>
</dbReference>
<dbReference type="AlphaFoldDB" id="A0AAV2I9L6"/>
<dbReference type="SUPFAM" id="SSF47473">
    <property type="entry name" value="EF-hand"/>
    <property type="match status" value="1"/>
</dbReference>
<comment type="caution">
    <text evidence="4">The sequence shown here is derived from an EMBL/GenBank/DDBJ whole genome shotgun (WGS) entry which is preliminary data.</text>
</comment>
<evidence type="ECO:0000256" key="1">
    <source>
        <dbReference type="ARBA" id="ARBA00022837"/>
    </source>
</evidence>
<dbReference type="Gene3D" id="1.10.238.10">
    <property type="entry name" value="EF-hand"/>
    <property type="match status" value="1"/>
</dbReference>
<dbReference type="InterPro" id="IPR002048">
    <property type="entry name" value="EF_hand_dom"/>
</dbReference>
<evidence type="ECO:0000313" key="5">
    <source>
        <dbReference type="Proteomes" id="UP001497497"/>
    </source>
</evidence>
<feature type="domain" description="EF-hand" evidence="3">
    <location>
        <begin position="81"/>
        <end position="116"/>
    </location>
</feature>
<evidence type="ECO:0000256" key="2">
    <source>
        <dbReference type="SAM" id="SignalP"/>
    </source>
</evidence>
<dbReference type="InterPro" id="IPR011992">
    <property type="entry name" value="EF-hand-dom_pair"/>
</dbReference>
<keyword evidence="2" id="KW-0732">Signal</keyword>
<dbReference type="EMBL" id="CAXITT010000552">
    <property type="protein sequence ID" value="CAL1543490.1"/>
    <property type="molecule type" value="Genomic_DNA"/>
</dbReference>
<feature type="chain" id="PRO_5043438643" description="EF-hand domain-containing protein" evidence="2">
    <location>
        <begin position="18"/>
        <end position="144"/>
    </location>
</feature>
<dbReference type="InterPro" id="IPR018247">
    <property type="entry name" value="EF_Hand_1_Ca_BS"/>
</dbReference>
<feature type="domain" description="EF-hand" evidence="3">
    <location>
        <begin position="26"/>
        <end position="61"/>
    </location>
</feature>
<accession>A0AAV2I9L6</accession>
<dbReference type="Proteomes" id="UP001497497">
    <property type="component" value="Unassembled WGS sequence"/>
</dbReference>
<reference evidence="4 5" key="1">
    <citation type="submission" date="2024-04" db="EMBL/GenBank/DDBJ databases">
        <authorList>
            <consortium name="Genoscope - CEA"/>
            <person name="William W."/>
        </authorList>
    </citation>
    <scope>NUCLEOTIDE SEQUENCE [LARGE SCALE GENOMIC DNA]</scope>
</reference>
<proteinExistence type="predicted"/>